<evidence type="ECO:0000313" key="3">
    <source>
        <dbReference type="Proteomes" id="UP001595814"/>
    </source>
</evidence>
<sequence>KKFSVTYYRAEYERNIARVEGPQGRYMKGKRQSTVEPVFGTLIEFMGLRKINTIGLKQANKAMHLSAIAYNLKKYLKFDQKRSIPIAIGSGAGKLALPLFVKIMVHYVKSHSPAHGKFTFNF</sequence>
<proteinExistence type="predicted"/>
<evidence type="ECO:0000259" key="1">
    <source>
        <dbReference type="Pfam" id="PF13751"/>
    </source>
</evidence>
<feature type="domain" description="Transposase DDE" evidence="1">
    <location>
        <begin position="12"/>
        <end position="75"/>
    </location>
</feature>
<organism evidence="2 3">
    <name type="scientific">Euzebyella saccharophila</name>
    <dbReference type="NCBI Taxonomy" id="679664"/>
    <lineage>
        <taxon>Bacteria</taxon>
        <taxon>Pseudomonadati</taxon>
        <taxon>Bacteroidota</taxon>
        <taxon>Flavobacteriia</taxon>
        <taxon>Flavobacteriales</taxon>
        <taxon>Flavobacteriaceae</taxon>
        <taxon>Euzebyella</taxon>
    </lineage>
</organism>
<name>A0ABV8JT15_9FLAO</name>
<dbReference type="RefSeq" id="WP_380081206.1">
    <property type="nucleotide sequence ID" value="NZ_JBHSAW010000005.1"/>
</dbReference>
<dbReference type="InterPro" id="IPR025668">
    <property type="entry name" value="Tnp_DDE_dom"/>
</dbReference>
<dbReference type="Proteomes" id="UP001595814">
    <property type="component" value="Unassembled WGS sequence"/>
</dbReference>
<evidence type="ECO:0000313" key="2">
    <source>
        <dbReference type="EMBL" id="MFC4096230.1"/>
    </source>
</evidence>
<dbReference type="Pfam" id="PF13751">
    <property type="entry name" value="DDE_Tnp_1_6"/>
    <property type="match status" value="1"/>
</dbReference>
<dbReference type="EMBL" id="JBHSAW010000005">
    <property type="protein sequence ID" value="MFC4096230.1"/>
    <property type="molecule type" value="Genomic_DNA"/>
</dbReference>
<keyword evidence="3" id="KW-1185">Reference proteome</keyword>
<accession>A0ABV8JT15</accession>
<reference evidence="3" key="1">
    <citation type="journal article" date="2019" name="Int. J. Syst. Evol. Microbiol.">
        <title>The Global Catalogue of Microorganisms (GCM) 10K type strain sequencing project: providing services to taxonomists for standard genome sequencing and annotation.</title>
        <authorList>
            <consortium name="The Broad Institute Genomics Platform"/>
            <consortium name="The Broad Institute Genome Sequencing Center for Infectious Disease"/>
            <person name="Wu L."/>
            <person name="Ma J."/>
        </authorList>
    </citation>
    <scope>NUCLEOTIDE SEQUENCE [LARGE SCALE GENOMIC DNA]</scope>
    <source>
        <strain evidence="3">CECT 7477</strain>
    </source>
</reference>
<protein>
    <submittedName>
        <fullName evidence="2">Transposase</fullName>
    </submittedName>
</protein>
<comment type="caution">
    <text evidence="2">The sequence shown here is derived from an EMBL/GenBank/DDBJ whole genome shotgun (WGS) entry which is preliminary data.</text>
</comment>
<gene>
    <name evidence="2" type="ORF">ACFOUT_10110</name>
</gene>
<feature type="non-terminal residue" evidence="2">
    <location>
        <position position="1"/>
    </location>
</feature>